<reference evidence="1 2" key="1">
    <citation type="journal article" date="2013" name="Genome Announc.">
        <title>Draft Genome Sequence of Cyclobacterium qasimii Strain M12-11BT, Isolated from Arctic Marine Sediment.</title>
        <authorList>
            <person name="Shivaji S."/>
            <person name="Ara S."/>
            <person name="Singh A."/>
            <person name="Kumar Pinnaka A."/>
        </authorList>
    </citation>
    <scope>NUCLEOTIDE SEQUENCE [LARGE SCALE GENOMIC DNA]</scope>
    <source>
        <strain evidence="1 2">M12-11B</strain>
    </source>
</reference>
<evidence type="ECO:0000313" key="2">
    <source>
        <dbReference type="Proteomes" id="UP000014974"/>
    </source>
</evidence>
<gene>
    <name evidence="1" type="ORF">ADICYQ_2480</name>
</gene>
<dbReference type="OrthoDB" id="1121673at2"/>
<dbReference type="Gene3D" id="3.40.390.10">
    <property type="entry name" value="Collagenase (Catalytic Domain)"/>
    <property type="match status" value="1"/>
</dbReference>
<evidence type="ECO:0008006" key="3">
    <source>
        <dbReference type="Google" id="ProtNLM"/>
    </source>
</evidence>
<name>S7WP63_9BACT</name>
<evidence type="ECO:0000313" key="1">
    <source>
        <dbReference type="EMBL" id="EPR68514.1"/>
    </source>
</evidence>
<comment type="caution">
    <text evidence="1">The sequence shown here is derived from an EMBL/GenBank/DDBJ whole genome shotgun (WGS) entry which is preliminary data.</text>
</comment>
<dbReference type="EMBL" id="ATNM01000098">
    <property type="protein sequence ID" value="EPR68514.1"/>
    <property type="molecule type" value="Genomic_DNA"/>
</dbReference>
<proteinExistence type="predicted"/>
<dbReference type="GO" id="GO:0008237">
    <property type="term" value="F:metallopeptidase activity"/>
    <property type="evidence" value="ECO:0007669"/>
    <property type="project" value="InterPro"/>
</dbReference>
<dbReference type="Proteomes" id="UP000014974">
    <property type="component" value="Unassembled WGS sequence"/>
</dbReference>
<dbReference type="InterPro" id="IPR024079">
    <property type="entry name" value="MetalloPept_cat_dom_sf"/>
</dbReference>
<dbReference type="SUPFAM" id="SSF55486">
    <property type="entry name" value="Metalloproteases ('zincins'), catalytic domain"/>
    <property type="match status" value="1"/>
</dbReference>
<accession>S7WP63</accession>
<dbReference type="eggNOG" id="COG1913">
    <property type="taxonomic scope" value="Bacteria"/>
</dbReference>
<organism evidence="1 2">
    <name type="scientific">Cyclobacterium qasimii M12-11B</name>
    <dbReference type="NCBI Taxonomy" id="641524"/>
    <lineage>
        <taxon>Bacteria</taxon>
        <taxon>Pseudomonadati</taxon>
        <taxon>Bacteroidota</taxon>
        <taxon>Cytophagia</taxon>
        <taxon>Cytophagales</taxon>
        <taxon>Cyclobacteriaceae</taxon>
        <taxon>Cyclobacterium</taxon>
    </lineage>
</organism>
<dbReference type="PROSITE" id="PS51257">
    <property type="entry name" value="PROKAR_LIPOPROTEIN"/>
    <property type="match status" value="1"/>
</dbReference>
<dbReference type="STRING" id="641524.ADICYQ_2480"/>
<dbReference type="AlphaFoldDB" id="S7WP63"/>
<protein>
    <recommendedName>
        <fullName evidence="3">Membrane metalloprotease</fullName>
    </recommendedName>
</protein>
<dbReference type="RefSeq" id="WP_020892706.1">
    <property type="nucleotide sequence ID" value="NZ_ATNM01000098.1"/>
</dbReference>
<sequence length="258" mass="29143">MRDFTIKTLLFLCLSSGFYSCMDNSDEYKEALYTGVSAARWDVGKSANFLLSSDQFTAMELELVYMEGFKPSDQMVELMVAFLEKYTLKPDGITVVLKEIPAMNLGEYTTEDIAKIEEDYRERYNEGTTVSVFLLVVDGDYKKSEDSSFTIGAAYRNTSLVLFGNRIAENSGGIIKPRKAILEATVALHEMGHLMGLVNLDNDMVTPHEDEEHESHCDNKDCLMYWAIETNSIFNYMQQSVPTLDDNCELDLRANGGR</sequence>